<dbReference type="PRINTS" id="PR00738">
    <property type="entry name" value="GLHYDRLASE20"/>
</dbReference>
<dbReference type="SMR" id="A0A482WNH2"/>
<dbReference type="GO" id="GO:0005764">
    <property type="term" value="C:lysosome"/>
    <property type="evidence" value="ECO:0007669"/>
    <property type="project" value="TreeGrafter"/>
</dbReference>
<evidence type="ECO:0000256" key="3">
    <source>
        <dbReference type="ARBA" id="ARBA00022729"/>
    </source>
</evidence>
<evidence type="ECO:0000256" key="9">
    <source>
        <dbReference type="PIRSR" id="PIRSR001093-2"/>
    </source>
</evidence>
<dbReference type="Pfam" id="PF14845">
    <property type="entry name" value="Glycohydro_20b2"/>
    <property type="match status" value="1"/>
</dbReference>
<comment type="caution">
    <text evidence="13">The sequence shown here is derived from an EMBL/GenBank/DDBJ whole genome shotgun (WGS) entry which is preliminary data.</text>
</comment>
<dbReference type="EMBL" id="QKKF02029610">
    <property type="protein sequence ID" value="RZF35119.1"/>
    <property type="molecule type" value="Genomic_DNA"/>
</dbReference>
<dbReference type="GO" id="GO:0006689">
    <property type="term" value="P:ganglioside catabolic process"/>
    <property type="evidence" value="ECO:0007669"/>
    <property type="project" value="TreeGrafter"/>
</dbReference>
<dbReference type="PANTHER" id="PTHR22600">
    <property type="entry name" value="BETA-HEXOSAMINIDASE"/>
    <property type="match status" value="1"/>
</dbReference>
<feature type="domain" description="Glycoside hydrolase family 20 catalytic" evidence="11">
    <location>
        <begin position="192"/>
        <end position="506"/>
    </location>
</feature>
<keyword evidence="14" id="KW-1185">Reference proteome</keyword>
<dbReference type="SUPFAM" id="SSF51445">
    <property type="entry name" value="(Trans)glycosidases"/>
    <property type="match status" value="1"/>
</dbReference>
<organism evidence="13 14">
    <name type="scientific">Laodelphax striatellus</name>
    <name type="common">Small brown planthopper</name>
    <name type="synonym">Delphax striatella</name>
    <dbReference type="NCBI Taxonomy" id="195883"/>
    <lineage>
        <taxon>Eukaryota</taxon>
        <taxon>Metazoa</taxon>
        <taxon>Ecdysozoa</taxon>
        <taxon>Arthropoda</taxon>
        <taxon>Hexapoda</taxon>
        <taxon>Insecta</taxon>
        <taxon>Pterygota</taxon>
        <taxon>Neoptera</taxon>
        <taxon>Paraneoptera</taxon>
        <taxon>Hemiptera</taxon>
        <taxon>Auchenorrhyncha</taxon>
        <taxon>Fulgoroidea</taxon>
        <taxon>Delphacidae</taxon>
        <taxon>Criomorphinae</taxon>
        <taxon>Laodelphax</taxon>
    </lineage>
</organism>
<keyword evidence="3 10" id="KW-0732">Signal</keyword>
<evidence type="ECO:0000256" key="2">
    <source>
        <dbReference type="ARBA" id="ARBA00006285"/>
    </source>
</evidence>
<dbReference type="PANTHER" id="PTHR22600:SF21">
    <property type="entry name" value="BETA-HEXOSAMINIDASE A"/>
    <property type="match status" value="1"/>
</dbReference>
<comment type="similarity">
    <text evidence="2 7">Belongs to the glycosyl hydrolase 20 family.</text>
</comment>
<reference evidence="13 14" key="1">
    <citation type="journal article" date="2017" name="Gigascience">
        <title>Genome sequence of the small brown planthopper, Laodelphax striatellus.</title>
        <authorList>
            <person name="Zhu J."/>
            <person name="Jiang F."/>
            <person name="Wang X."/>
            <person name="Yang P."/>
            <person name="Bao Y."/>
            <person name="Zhao W."/>
            <person name="Wang W."/>
            <person name="Lu H."/>
            <person name="Wang Q."/>
            <person name="Cui N."/>
            <person name="Li J."/>
            <person name="Chen X."/>
            <person name="Luo L."/>
            <person name="Yu J."/>
            <person name="Kang L."/>
            <person name="Cui F."/>
        </authorList>
    </citation>
    <scope>NUCLEOTIDE SEQUENCE [LARGE SCALE GENOMIC DNA]</scope>
    <source>
        <strain evidence="13">Lst14</strain>
    </source>
</reference>
<evidence type="ECO:0000256" key="6">
    <source>
        <dbReference type="ARBA" id="ARBA00023295"/>
    </source>
</evidence>
<feature type="active site" description="Proton donor" evidence="8">
    <location>
        <position position="345"/>
    </location>
</feature>
<dbReference type="EC" id="3.2.1.52" evidence="7"/>
<dbReference type="InterPro" id="IPR017853">
    <property type="entry name" value="GH"/>
</dbReference>
<feature type="domain" description="Beta-hexosaminidase eukaryotic type N-terminal" evidence="12">
    <location>
        <begin position="32"/>
        <end position="169"/>
    </location>
</feature>
<evidence type="ECO:0000256" key="7">
    <source>
        <dbReference type="PIRNR" id="PIRNR001093"/>
    </source>
</evidence>
<dbReference type="PIRSF" id="PIRSF001093">
    <property type="entry name" value="B-hxosamndse_ab_euk"/>
    <property type="match status" value="1"/>
</dbReference>
<dbReference type="Gene3D" id="3.20.20.80">
    <property type="entry name" value="Glycosidases"/>
    <property type="match status" value="1"/>
</dbReference>
<sequence length="545" mass="62456">MVMSKNFLLVIFLFSALSSIKAFVVQDQGNFWPLPKSYVLYNSSIALKPSLFEFKVVQGDLNKCRILNEAFKRYSKIIGDSLSILLRHGQSNRKYSHHHHHSPRQVLDPTKFLEHLEINFSGLCETLPYFGMNESYRLEVDNQRAPRTAILSSRSVWGILRGLETFTQLLEVSEDGLSLAVRSVSIDDSPRFSHRGLLIDTSRHFLPVDTIKLIIDGMEANKLNVLHWHIVDDQSFPYQSELFPDLSGKGAYDSRLLVYTIADIQAIILYAAVRGVRVMPEFDTPGHTTSWGFGQPGLLTKCYNLVNEYGPVNPINEDNYSFLRDLFNEIIHIFPDGYLHLGGDEVNFDCWASNPEIRKWMANHNMSVDYAKLESFYIQKIVDIVEKEFRTSTIVWQEVFDNGVKLYNSTIVQAWTGNYEKELDLITKAGHKALLSTCWYLDYLETGGDWKKYYKCEPLSFKGTAEQKQLVIGGEACMWGESVDETNVVQRIFPRASAAAEKLWSPQDDFRNIHQVESRLDVHTCRMKRRRIPAQPPNGPGFCLL</sequence>
<proteinExistence type="inferred from homology"/>
<dbReference type="InParanoid" id="A0A482WNH2"/>
<keyword evidence="6 7" id="KW-0326">Glycosidase</keyword>
<evidence type="ECO:0000256" key="4">
    <source>
        <dbReference type="ARBA" id="ARBA00022801"/>
    </source>
</evidence>
<feature type="signal peptide" evidence="10">
    <location>
        <begin position="1"/>
        <end position="22"/>
    </location>
</feature>
<evidence type="ECO:0000256" key="8">
    <source>
        <dbReference type="PIRSR" id="PIRSR001093-1"/>
    </source>
</evidence>
<keyword evidence="4 7" id="KW-0378">Hydrolase</keyword>
<dbReference type="GO" id="GO:0030203">
    <property type="term" value="P:glycosaminoglycan metabolic process"/>
    <property type="evidence" value="ECO:0007669"/>
    <property type="project" value="TreeGrafter"/>
</dbReference>
<evidence type="ECO:0000259" key="11">
    <source>
        <dbReference type="Pfam" id="PF00728"/>
    </source>
</evidence>
<dbReference type="InterPro" id="IPR029018">
    <property type="entry name" value="Hex-like_dom2"/>
</dbReference>
<gene>
    <name evidence="13" type="ORF">LSTR_LSTR009425</name>
</gene>
<evidence type="ECO:0000256" key="5">
    <source>
        <dbReference type="ARBA" id="ARBA00023180"/>
    </source>
</evidence>
<dbReference type="STRING" id="195883.A0A482WNH2"/>
<dbReference type="Gene3D" id="3.30.379.10">
    <property type="entry name" value="Chitobiase/beta-hexosaminidase domain 2-like"/>
    <property type="match status" value="1"/>
</dbReference>
<dbReference type="GO" id="GO:0016020">
    <property type="term" value="C:membrane"/>
    <property type="evidence" value="ECO:0007669"/>
    <property type="project" value="TreeGrafter"/>
</dbReference>
<evidence type="ECO:0000256" key="10">
    <source>
        <dbReference type="SAM" id="SignalP"/>
    </source>
</evidence>
<feature type="disulfide bond" evidence="9">
    <location>
        <begin position="302"/>
        <end position="350"/>
    </location>
</feature>
<protein>
    <recommendedName>
        <fullName evidence="7">Beta-hexosaminidase</fullName>
        <ecNumber evidence="7">3.2.1.52</ecNumber>
    </recommendedName>
</protein>
<dbReference type="SUPFAM" id="SSF55545">
    <property type="entry name" value="beta-N-acetylhexosaminidase-like domain"/>
    <property type="match status" value="1"/>
</dbReference>
<dbReference type="CDD" id="cd06562">
    <property type="entry name" value="GH20_HexA_HexB-like"/>
    <property type="match status" value="1"/>
</dbReference>
<dbReference type="GO" id="GO:0004563">
    <property type="term" value="F:beta-N-acetylhexosaminidase activity"/>
    <property type="evidence" value="ECO:0007669"/>
    <property type="project" value="UniProtKB-EC"/>
</dbReference>
<keyword evidence="9" id="KW-1015">Disulfide bond</keyword>
<evidence type="ECO:0000313" key="14">
    <source>
        <dbReference type="Proteomes" id="UP000291343"/>
    </source>
</evidence>
<dbReference type="Proteomes" id="UP000291343">
    <property type="component" value="Unassembled WGS sequence"/>
</dbReference>
<evidence type="ECO:0000256" key="1">
    <source>
        <dbReference type="ARBA" id="ARBA00001231"/>
    </source>
</evidence>
<dbReference type="GO" id="GO:0005975">
    <property type="term" value="P:carbohydrate metabolic process"/>
    <property type="evidence" value="ECO:0007669"/>
    <property type="project" value="InterPro"/>
</dbReference>
<dbReference type="OrthoDB" id="428480at2759"/>
<dbReference type="InterPro" id="IPR015883">
    <property type="entry name" value="Glyco_hydro_20_cat"/>
</dbReference>
<dbReference type="AlphaFoldDB" id="A0A482WNH2"/>
<dbReference type="Pfam" id="PF00728">
    <property type="entry name" value="Glyco_hydro_20"/>
    <property type="match status" value="1"/>
</dbReference>
<evidence type="ECO:0000313" key="13">
    <source>
        <dbReference type="EMBL" id="RZF35119.1"/>
    </source>
</evidence>
<evidence type="ECO:0000259" key="12">
    <source>
        <dbReference type="Pfam" id="PF14845"/>
    </source>
</evidence>
<keyword evidence="5" id="KW-0325">Glycoprotein</keyword>
<name>A0A482WNH2_LAOST</name>
<accession>A0A482WNH2</accession>
<comment type="catalytic activity">
    <reaction evidence="1 7">
        <text>Hydrolysis of terminal non-reducing N-acetyl-D-hexosamine residues in N-acetyl-beta-D-hexosaminides.</text>
        <dbReference type="EC" id="3.2.1.52"/>
    </reaction>
</comment>
<dbReference type="FunFam" id="3.20.20.80:FF:000063">
    <property type="entry name" value="Beta-hexosaminidase"/>
    <property type="match status" value="1"/>
</dbReference>
<feature type="disulfide bond" evidence="9">
    <location>
        <begin position="525"/>
        <end position="543"/>
    </location>
</feature>
<feature type="disulfide bond" evidence="9">
    <location>
        <begin position="64"/>
        <end position="124"/>
    </location>
</feature>
<dbReference type="InterPro" id="IPR025705">
    <property type="entry name" value="Beta_hexosaminidase_sua/sub"/>
</dbReference>
<dbReference type="InterPro" id="IPR029019">
    <property type="entry name" value="HEX_eukaryotic_N"/>
</dbReference>
<feature type="chain" id="PRO_5019852589" description="Beta-hexosaminidase" evidence="10">
    <location>
        <begin position="23"/>
        <end position="545"/>
    </location>
</feature>